<gene>
    <name evidence="1" type="ORF">DERYTH_LOCUS14381</name>
</gene>
<proteinExistence type="predicted"/>
<name>A0A9N9I6Q6_9GLOM</name>
<sequence length="72" mass="8548">MKGKLDKFGRAKFVSPKALVQKPWPNKNKEEERLKKFRQRLIHHEELNGKSYLVLTAVECCLGLRPWRKTNE</sequence>
<feature type="non-terminal residue" evidence="1">
    <location>
        <position position="72"/>
    </location>
</feature>
<evidence type="ECO:0000313" key="1">
    <source>
        <dbReference type="EMBL" id="CAG8721863.1"/>
    </source>
</evidence>
<keyword evidence="2" id="KW-1185">Reference proteome</keyword>
<dbReference type="AlphaFoldDB" id="A0A9N9I6Q6"/>
<accession>A0A9N9I6Q6</accession>
<organism evidence="1 2">
    <name type="scientific">Dentiscutata erythropus</name>
    <dbReference type="NCBI Taxonomy" id="1348616"/>
    <lineage>
        <taxon>Eukaryota</taxon>
        <taxon>Fungi</taxon>
        <taxon>Fungi incertae sedis</taxon>
        <taxon>Mucoromycota</taxon>
        <taxon>Glomeromycotina</taxon>
        <taxon>Glomeromycetes</taxon>
        <taxon>Diversisporales</taxon>
        <taxon>Gigasporaceae</taxon>
        <taxon>Dentiscutata</taxon>
    </lineage>
</organism>
<evidence type="ECO:0000313" key="2">
    <source>
        <dbReference type="Proteomes" id="UP000789405"/>
    </source>
</evidence>
<dbReference type="EMBL" id="CAJVPY010010799">
    <property type="protein sequence ID" value="CAG8721863.1"/>
    <property type="molecule type" value="Genomic_DNA"/>
</dbReference>
<dbReference type="Proteomes" id="UP000789405">
    <property type="component" value="Unassembled WGS sequence"/>
</dbReference>
<protein>
    <submittedName>
        <fullName evidence="1">5016_t:CDS:1</fullName>
    </submittedName>
</protein>
<reference evidence="1" key="1">
    <citation type="submission" date="2021-06" db="EMBL/GenBank/DDBJ databases">
        <authorList>
            <person name="Kallberg Y."/>
            <person name="Tangrot J."/>
            <person name="Rosling A."/>
        </authorList>
    </citation>
    <scope>NUCLEOTIDE SEQUENCE</scope>
    <source>
        <strain evidence="1">MA453B</strain>
    </source>
</reference>
<comment type="caution">
    <text evidence="1">The sequence shown here is derived from an EMBL/GenBank/DDBJ whole genome shotgun (WGS) entry which is preliminary data.</text>
</comment>